<dbReference type="SUPFAM" id="SSF55781">
    <property type="entry name" value="GAF domain-like"/>
    <property type="match status" value="1"/>
</dbReference>
<dbReference type="Gene3D" id="1.10.8.60">
    <property type="match status" value="1"/>
</dbReference>
<keyword evidence="4" id="KW-0238">DNA-binding</keyword>
<evidence type="ECO:0000313" key="8">
    <source>
        <dbReference type="Proteomes" id="UP000321192"/>
    </source>
</evidence>
<dbReference type="PROSITE" id="PS50045">
    <property type="entry name" value="SIGMA54_INTERACT_4"/>
    <property type="match status" value="1"/>
</dbReference>
<dbReference type="GO" id="GO:0006355">
    <property type="term" value="P:regulation of DNA-templated transcription"/>
    <property type="evidence" value="ECO:0007669"/>
    <property type="project" value="InterPro"/>
</dbReference>
<dbReference type="PANTHER" id="PTHR32071:SF77">
    <property type="entry name" value="TRANSCRIPTIONAL REGULATORY PROTEIN"/>
    <property type="match status" value="1"/>
</dbReference>
<dbReference type="InterPro" id="IPR025943">
    <property type="entry name" value="Sigma_54_int_dom_ATP-bd_2"/>
</dbReference>
<dbReference type="Pfam" id="PF01590">
    <property type="entry name" value="GAF"/>
    <property type="match status" value="1"/>
</dbReference>
<dbReference type="InterPro" id="IPR025662">
    <property type="entry name" value="Sigma_54_int_dom_ATP-bd_1"/>
</dbReference>
<dbReference type="InterPro" id="IPR027417">
    <property type="entry name" value="P-loop_NTPase"/>
</dbReference>
<dbReference type="GO" id="GO:0005524">
    <property type="term" value="F:ATP binding"/>
    <property type="evidence" value="ECO:0007669"/>
    <property type="project" value="UniProtKB-KW"/>
</dbReference>
<accession>A0A5C7S442</accession>
<dbReference type="SUPFAM" id="SSF46689">
    <property type="entry name" value="Homeodomain-like"/>
    <property type="match status" value="1"/>
</dbReference>
<dbReference type="InterPro" id="IPR058031">
    <property type="entry name" value="AAA_lid_NorR"/>
</dbReference>
<dbReference type="GO" id="GO:0043565">
    <property type="term" value="F:sequence-specific DNA binding"/>
    <property type="evidence" value="ECO:0007669"/>
    <property type="project" value="InterPro"/>
</dbReference>
<sequence length="699" mass="74755">MKVMQQTAMAPAVREDAVRLARGQFFGEGRAPEAGVSPLIVDSWLRCRGRGMAADDRAEAEHAGRLQLAEAREGNRSLLDYASGVMEHVFEQIRASGSLVILSDPQGMILHSLGDAEFVDRASRVALQPGACWSEAARGTNAIGTAIVTEAPTVVLGGEHYLDRNGFLSCTAAPIRDPRGALAGVLDVSCEQRMHQRHSLGLVRLSVQLIEKRLFEAEFANHILVAFHERPEYVGSLQEGLVAVTPEGHLAGANSIAREWIGRRVECGGGASFAELFRQGLGKVVDRAMSSSDALIRLGLRDGSEIHVQLRSLRPRFTAFGSAQAGEGMRTFAAESSPAAVGSAPPVSAPAPVSAPHGPITLHDLATGDAGIGRAVDRARRILGKDIPLLIQGESGVGKELFAQAFHNSGPRADKTFVALNCAAVPETLIESELFGYVGGAFTGARKEGALGKIQQANGGTLFLDEIGDMPLGMQARLLRVLQERCVTPVGSVKSIPVDISLVCATHRVLRDAVARGEFREDLYYRVNSLTVTLPALRERSDIRCIVERILAAECREAGLQGVWIGDEVMRFVERHGWPGNVRQLQNVIRVAVALLDEGEREIRPEHLPEDLFLADPVDGGKTPPAAHAGPLVAAASAALPLAADAPPISAAKRLDQLEIELIERVMREVGGNLSAAARTLGVSRNRLYRKLGRAGGVS</sequence>
<dbReference type="EMBL" id="SSFD01000393">
    <property type="protein sequence ID" value="TXH78350.1"/>
    <property type="molecule type" value="Genomic_DNA"/>
</dbReference>
<dbReference type="InterPro" id="IPR002197">
    <property type="entry name" value="HTH_Fis"/>
</dbReference>
<evidence type="ECO:0000256" key="2">
    <source>
        <dbReference type="ARBA" id="ARBA00022840"/>
    </source>
</evidence>
<proteinExistence type="predicted"/>
<feature type="domain" description="Sigma-54 factor interaction" evidence="6">
    <location>
        <begin position="365"/>
        <end position="594"/>
    </location>
</feature>
<dbReference type="InterPro" id="IPR029016">
    <property type="entry name" value="GAF-like_dom_sf"/>
</dbReference>
<protein>
    <submittedName>
        <fullName evidence="7">Sigma-54-dependent Fis family transcriptional regulator</fullName>
    </submittedName>
</protein>
<dbReference type="Pfam" id="PF25601">
    <property type="entry name" value="AAA_lid_14"/>
    <property type="match status" value="1"/>
</dbReference>
<gene>
    <name evidence="7" type="ORF">E6Q80_22920</name>
</gene>
<evidence type="ECO:0000313" key="7">
    <source>
        <dbReference type="EMBL" id="TXH78350.1"/>
    </source>
</evidence>
<keyword evidence="2" id="KW-0067">ATP-binding</keyword>
<dbReference type="Pfam" id="PF00158">
    <property type="entry name" value="Sigma54_activat"/>
    <property type="match status" value="1"/>
</dbReference>
<evidence type="ECO:0000256" key="5">
    <source>
        <dbReference type="ARBA" id="ARBA00023163"/>
    </source>
</evidence>
<dbReference type="InterPro" id="IPR025944">
    <property type="entry name" value="Sigma_54_int_dom_CS"/>
</dbReference>
<dbReference type="PROSITE" id="PS00675">
    <property type="entry name" value="SIGMA54_INTERACT_1"/>
    <property type="match status" value="1"/>
</dbReference>
<evidence type="ECO:0000259" key="6">
    <source>
        <dbReference type="PROSITE" id="PS50045"/>
    </source>
</evidence>
<dbReference type="PANTHER" id="PTHR32071">
    <property type="entry name" value="TRANSCRIPTIONAL REGULATORY PROTEIN"/>
    <property type="match status" value="1"/>
</dbReference>
<dbReference type="AlphaFoldDB" id="A0A5C7S442"/>
<keyword evidence="5" id="KW-0804">Transcription</keyword>
<dbReference type="FunFam" id="3.40.50.300:FF:000006">
    <property type="entry name" value="DNA-binding transcriptional regulator NtrC"/>
    <property type="match status" value="1"/>
</dbReference>
<dbReference type="PROSITE" id="PS00676">
    <property type="entry name" value="SIGMA54_INTERACT_2"/>
    <property type="match status" value="1"/>
</dbReference>
<organism evidence="7 8">
    <name type="scientific">Thauera aminoaromatica</name>
    <dbReference type="NCBI Taxonomy" id="164330"/>
    <lineage>
        <taxon>Bacteria</taxon>
        <taxon>Pseudomonadati</taxon>
        <taxon>Pseudomonadota</taxon>
        <taxon>Betaproteobacteria</taxon>
        <taxon>Rhodocyclales</taxon>
        <taxon>Zoogloeaceae</taxon>
        <taxon>Thauera</taxon>
    </lineage>
</organism>
<dbReference type="Gene3D" id="3.40.50.300">
    <property type="entry name" value="P-loop containing nucleotide triphosphate hydrolases"/>
    <property type="match status" value="1"/>
</dbReference>
<evidence type="ECO:0000256" key="4">
    <source>
        <dbReference type="ARBA" id="ARBA00023125"/>
    </source>
</evidence>
<dbReference type="InterPro" id="IPR002078">
    <property type="entry name" value="Sigma_54_int"/>
</dbReference>
<dbReference type="CDD" id="cd00009">
    <property type="entry name" value="AAA"/>
    <property type="match status" value="1"/>
</dbReference>
<dbReference type="RefSeq" id="WP_273424700.1">
    <property type="nucleotide sequence ID" value="NZ_JAKLLK010000089.1"/>
</dbReference>
<dbReference type="PROSITE" id="PS00688">
    <property type="entry name" value="SIGMA54_INTERACT_3"/>
    <property type="match status" value="1"/>
</dbReference>
<evidence type="ECO:0000256" key="1">
    <source>
        <dbReference type="ARBA" id="ARBA00022741"/>
    </source>
</evidence>
<name>A0A5C7S442_THASP</name>
<dbReference type="PRINTS" id="PR01590">
    <property type="entry name" value="HTHFIS"/>
</dbReference>
<dbReference type="InterPro" id="IPR009057">
    <property type="entry name" value="Homeodomain-like_sf"/>
</dbReference>
<dbReference type="Gene3D" id="1.10.10.60">
    <property type="entry name" value="Homeodomain-like"/>
    <property type="match status" value="1"/>
</dbReference>
<reference evidence="7 8" key="1">
    <citation type="submission" date="2018-09" db="EMBL/GenBank/DDBJ databases">
        <title>Metagenome Assembled Genomes from an Advanced Water Purification Facility.</title>
        <authorList>
            <person name="Stamps B.W."/>
            <person name="Spear J.R."/>
        </authorList>
    </citation>
    <scope>NUCLEOTIDE SEQUENCE [LARGE SCALE GENOMIC DNA]</scope>
    <source>
        <strain evidence="7">Bin_27_1</strain>
    </source>
</reference>
<comment type="caution">
    <text evidence="7">The sequence shown here is derived from an EMBL/GenBank/DDBJ whole genome shotgun (WGS) entry which is preliminary data.</text>
</comment>
<dbReference type="Pfam" id="PF02954">
    <property type="entry name" value="HTH_8"/>
    <property type="match status" value="1"/>
</dbReference>
<dbReference type="InterPro" id="IPR003018">
    <property type="entry name" value="GAF"/>
</dbReference>
<evidence type="ECO:0000256" key="3">
    <source>
        <dbReference type="ARBA" id="ARBA00023015"/>
    </source>
</evidence>
<keyword evidence="3" id="KW-0805">Transcription regulation</keyword>
<keyword evidence="1" id="KW-0547">Nucleotide-binding</keyword>
<dbReference type="InterPro" id="IPR003593">
    <property type="entry name" value="AAA+_ATPase"/>
</dbReference>
<dbReference type="SMART" id="SM00382">
    <property type="entry name" value="AAA"/>
    <property type="match status" value="1"/>
</dbReference>
<dbReference type="Proteomes" id="UP000321192">
    <property type="component" value="Unassembled WGS sequence"/>
</dbReference>
<dbReference type="Gene3D" id="3.30.450.40">
    <property type="match status" value="1"/>
</dbReference>
<dbReference type="SUPFAM" id="SSF52540">
    <property type="entry name" value="P-loop containing nucleoside triphosphate hydrolases"/>
    <property type="match status" value="1"/>
</dbReference>